<sequence>MADDASSSSGCTGNLADNSINQDELIMKQQREIEKEISESIPLVGELEPLSSLEKEYNEDPVYLLKVKDLAAKYKYVRRTRPDGNCFFRAFSYAYLEHLLTDKAEYEKFHELAKNSKDILVALGFSQFTVEDFYETFMEVVQRVGEQAGGPPAAVEAARAELHDKFNKQGYSDYIVVYLRLVTSGQLQTQQDFYQNFIEGPRTVTEFCRQEVEPMYKESDHIHIIALSAALGAGVRVKYMDRGEGSQVIAHDFPEGSAPRVQLLYRPGHYDILYA</sequence>
<accession>A0ACC0JFH7</accession>
<gene>
    <name evidence="1" type="ORF">MSG28_006602</name>
</gene>
<protein>
    <submittedName>
        <fullName evidence="1">Uncharacterized protein</fullName>
    </submittedName>
</protein>
<evidence type="ECO:0000313" key="2">
    <source>
        <dbReference type="Proteomes" id="UP001064048"/>
    </source>
</evidence>
<organism evidence="1 2">
    <name type="scientific">Choristoneura fumiferana</name>
    <name type="common">Spruce budworm moth</name>
    <name type="synonym">Archips fumiferana</name>
    <dbReference type="NCBI Taxonomy" id="7141"/>
    <lineage>
        <taxon>Eukaryota</taxon>
        <taxon>Metazoa</taxon>
        <taxon>Ecdysozoa</taxon>
        <taxon>Arthropoda</taxon>
        <taxon>Hexapoda</taxon>
        <taxon>Insecta</taxon>
        <taxon>Pterygota</taxon>
        <taxon>Neoptera</taxon>
        <taxon>Endopterygota</taxon>
        <taxon>Lepidoptera</taxon>
        <taxon>Glossata</taxon>
        <taxon>Ditrysia</taxon>
        <taxon>Tortricoidea</taxon>
        <taxon>Tortricidae</taxon>
        <taxon>Tortricinae</taxon>
        <taxon>Choristoneura</taxon>
    </lineage>
</organism>
<comment type="caution">
    <text evidence="1">The sequence shown here is derived from an EMBL/GenBank/DDBJ whole genome shotgun (WGS) entry which is preliminary data.</text>
</comment>
<proteinExistence type="predicted"/>
<dbReference type="Proteomes" id="UP001064048">
    <property type="component" value="Chromosome 10"/>
</dbReference>
<keyword evidence="2" id="KW-1185">Reference proteome</keyword>
<evidence type="ECO:0000313" key="1">
    <source>
        <dbReference type="EMBL" id="KAI8422860.1"/>
    </source>
</evidence>
<name>A0ACC0JFH7_CHOFU</name>
<reference evidence="1 2" key="1">
    <citation type="journal article" date="2022" name="Genome Biol. Evol.">
        <title>The Spruce Budworm Genome: Reconstructing the Evolutionary History of Antifreeze Proteins.</title>
        <authorList>
            <person name="Beliveau C."/>
            <person name="Gagne P."/>
            <person name="Picq S."/>
            <person name="Vernygora O."/>
            <person name="Keeling C.I."/>
            <person name="Pinkney K."/>
            <person name="Doucet D."/>
            <person name="Wen F."/>
            <person name="Johnston J.S."/>
            <person name="Maaroufi H."/>
            <person name="Boyle B."/>
            <person name="Laroche J."/>
            <person name="Dewar K."/>
            <person name="Juretic N."/>
            <person name="Blackburn G."/>
            <person name="Nisole A."/>
            <person name="Brunet B."/>
            <person name="Brandao M."/>
            <person name="Lumley L."/>
            <person name="Duan J."/>
            <person name="Quan G."/>
            <person name="Lucarotti C.J."/>
            <person name="Roe A.D."/>
            <person name="Sperling F.A.H."/>
            <person name="Levesque R.C."/>
            <person name="Cusson M."/>
        </authorList>
    </citation>
    <scope>NUCLEOTIDE SEQUENCE [LARGE SCALE GENOMIC DNA]</scope>
    <source>
        <strain evidence="1">Glfc:IPQL:Cfum</strain>
    </source>
</reference>
<dbReference type="EMBL" id="CM046110">
    <property type="protein sequence ID" value="KAI8422860.1"/>
    <property type="molecule type" value="Genomic_DNA"/>
</dbReference>